<feature type="signal peptide" evidence="1">
    <location>
        <begin position="1"/>
        <end position="26"/>
    </location>
</feature>
<accession>A0A2P2GQQ0</accession>
<protein>
    <submittedName>
        <fullName evidence="2">Repetin</fullName>
    </submittedName>
</protein>
<reference evidence="2 3" key="1">
    <citation type="submission" date="2015-05" db="EMBL/GenBank/DDBJ databases">
        <title>Draft Genome assembly of Streptomyces showdoensis.</title>
        <authorList>
            <person name="Thapa K.K."/>
            <person name="Metsa-Ketela M."/>
        </authorList>
    </citation>
    <scope>NUCLEOTIDE SEQUENCE [LARGE SCALE GENOMIC DNA]</scope>
    <source>
        <strain evidence="2 3">ATCC 15227</strain>
    </source>
</reference>
<dbReference type="EMBL" id="LAQS01000013">
    <property type="protein sequence ID" value="KKZ73818.1"/>
    <property type="molecule type" value="Genomic_DNA"/>
</dbReference>
<comment type="caution">
    <text evidence="2">The sequence shown here is derived from an EMBL/GenBank/DDBJ whole genome shotgun (WGS) entry which is preliminary data.</text>
</comment>
<evidence type="ECO:0000256" key="1">
    <source>
        <dbReference type="SAM" id="SignalP"/>
    </source>
</evidence>
<dbReference type="Proteomes" id="UP000265325">
    <property type="component" value="Unassembled WGS sequence"/>
</dbReference>
<dbReference type="AlphaFoldDB" id="A0A2P2GQQ0"/>
<name>A0A2P2GQQ0_STREW</name>
<keyword evidence="3" id="KW-1185">Reference proteome</keyword>
<keyword evidence="1" id="KW-0732">Signal</keyword>
<dbReference type="RefSeq" id="WP_046907447.1">
    <property type="nucleotide sequence ID" value="NZ_BAAAXG010000026.1"/>
</dbReference>
<evidence type="ECO:0000313" key="2">
    <source>
        <dbReference type="EMBL" id="KKZ73818.1"/>
    </source>
</evidence>
<proteinExistence type="predicted"/>
<gene>
    <name evidence="2" type="ORF">VO63_10725</name>
</gene>
<sequence>MNRRTKIAAVTAALLITVGAAGSAVASGDGKGGHREAAALTGSAKLYRPAGDDITFSFDAHLPAKDRNNPLAATGTFRYSHFKGDWGGTAEVKVDCLATGGKVATVTGVVTKTDVPGLLHKRVGVSVHDDGGHDRLGYSWAASDPTKDEVPPCNSVAPFERVKSGTGDFTVLPWQFTYPTE</sequence>
<organism evidence="2 3">
    <name type="scientific">Streptomyces showdoensis</name>
    <dbReference type="NCBI Taxonomy" id="68268"/>
    <lineage>
        <taxon>Bacteria</taxon>
        <taxon>Bacillati</taxon>
        <taxon>Actinomycetota</taxon>
        <taxon>Actinomycetes</taxon>
        <taxon>Kitasatosporales</taxon>
        <taxon>Streptomycetaceae</taxon>
        <taxon>Streptomyces</taxon>
    </lineage>
</organism>
<evidence type="ECO:0000313" key="3">
    <source>
        <dbReference type="Proteomes" id="UP000265325"/>
    </source>
</evidence>
<feature type="chain" id="PRO_5015152277" evidence="1">
    <location>
        <begin position="27"/>
        <end position="181"/>
    </location>
</feature>
<dbReference type="OrthoDB" id="3628502at2"/>